<evidence type="ECO:0000259" key="1">
    <source>
        <dbReference type="Pfam" id="PF01022"/>
    </source>
</evidence>
<dbReference type="InterPro" id="IPR036390">
    <property type="entry name" value="WH_DNA-bd_sf"/>
</dbReference>
<dbReference type="EMBL" id="JBHPBY010000642">
    <property type="protein sequence ID" value="MFC1853906.1"/>
    <property type="molecule type" value="Genomic_DNA"/>
</dbReference>
<organism evidence="2 3">
    <name type="scientific">candidate division CSSED10-310 bacterium</name>
    <dbReference type="NCBI Taxonomy" id="2855610"/>
    <lineage>
        <taxon>Bacteria</taxon>
        <taxon>Bacteria division CSSED10-310</taxon>
    </lineage>
</organism>
<comment type="caution">
    <text evidence="2">The sequence shown here is derived from an EMBL/GenBank/DDBJ whole genome shotgun (WGS) entry which is preliminary data.</text>
</comment>
<reference evidence="2 3" key="1">
    <citation type="submission" date="2024-09" db="EMBL/GenBank/DDBJ databases">
        <title>Laminarin stimulates single cell rates of sulfate reduction while oxygen inhibits transcriptomic activity in coastal marine sediment.</title>
        <authorList>
            <person name="Lindsay M."/>
            <person name="Orcutt B."/>
            <person name="Emerson D."/>
            <person name="Stepanauskas R."/>
            <person name="D'Angelo T."/>
        </authorList>
    </citation>
    <scope>NUCLEOTIDE SEQUENCE [LARGE SCALE GENOMIC DNA]</scope>
    <source>
        <strain evidence="2">SAG AM-311-K15</strain>
    </source>
</reference>
<keyword evidence="3" id="KW-1185">Reference proteome</keyword>
<feature type="non-terminal residue" evidence="2">
    <location>
        <position position="1"/>
    </location>
</feature>
<evidence type="ECO:0000313" key="3">
    <source>
        <dbReference type="Proteomes" id="UP001594351"/>
    </source>
</evidence>
<dbReference type="Gene3D" id="1.10.10.10">
    <property type="entry name" value="Winged helix-like DNA-binding domain superfamily/Winged helix DNA-binding domain"/>
    <property type="match status" value="1"/>
</dbReference>
<proteinExistence type="predicted"/>
<sequence length="99" mass="11234">LIPYLKLVEREKLRVPVKSEAAYNEFYSSEELNRLFNELISAKLALSQIMLLLGEKPLSTGEISDILDLNPSEVSKLMNSSSRQGLVKYDVDRKCYALP</sequence>
<gene>
    <name evidence="2" type="ORF">ACFL27_27295</name>
</gene>
<dbReference type="InterPro" id="IPR001845">
    <property type="entry name" value="HTH_ArsR_DNA-bd_dom"/>
</dbReference>
<dbReference type="SUPFAM" id="SSF46785">
    <property type="entry name" value="Winged helix' DNA-binding domain"/>
    <property type="match status" value="1"/>
</dbReference>
<dbReference type="InterPro" id="IPR036388">
    <property type="entry name" value="WH-like_DNA-bd_sf"/>
</dbReference>
<dbReference type="Proteomes" id="UP001594351">
    <property type="component" value="Unassembled WGS sequence"/>
</dbReference>
<accession>A0ABV6Z6C1</accession>
<evidence type="ECO:0000313" key="2">
    <source>
        <dbReference type="EMBL" id="MFC1853906.1"/>
    </source>
</evidence>
<feature type="domain" description="HTH arsR-type" evidence="1">
    <location>
        <begin position="48"/>
        <end position="76"/>
    </location>
</feature>
<dbReference type="Pfam" id="PF01022">
    <property type="entry name" value="HTH_5"/>
    <property type="match status" value="1"/>
</dbReference>
<protein>
    <submittedName>
        <fullName evidence="2">Winged helix-turn-helix domain-containing protein</fullName>
    </submittedName>
</protein>
<name>A0ABV6Z6C1_UNCC1</name>